<dbReference type="PRINTS" id="PR00480">
    <property type="entry name" value="ASTACIN"/>
</dbReference>
<evidence type="ECO:0000256" key="9">
    <source>
        <dbReference type="PROSITE-ProRule" id="PRU01211"/>
    </source>
</evidence>
<protein>
    <recommendedName>
        <fullName evidence="10">Metalloendopeptidase</fullName>
        <ecNumber evidence="10">3.4.24.-</ecNumber>
    </recommendedName>
</protein>
<feature type="binding site" evidence="9">
    <location>
        <position position="210"/>
    </location>
    <ligand>
        <name>Zn(2+)</name>
        <dbReference type="ChEBI" id="CHEBI:29105"/>
        <note>catalytic</note>
    </ligand>
</feature>
<dbReference type="OrthoDB" id="291007at2759"/>
<feature type="domain" description="ShKT" evidence="12">
    <location>
        <begin position="362"/>
        <end position="396"/>
    </location>
</feature>
<dbReference type="SUPFAM" id="SSF55486">
    <property type="entry name" value="Metalloproteases ('zincins'), catalytic domain"/>
    <property type="match status" value="1"/>
</dbReference>
<feature type="binding site" evidence="9">
    <location>
        <position position="200"/>
    </location>
    <ligand>
        <name>Zn(2+)</name>
        <dbReference type="ChEBI" id="CHEBI:29105"/>
        <note>catalytic</note>
    </ligand>
</feature>
<organism evidence="14 15">
    <name type="scientific">Desmophyllum pertusum</name>
    <dbReference type="NCBI Taxonomy" id="174260"/>
    <lineage>
        <taxon>Eukaryota</taxon>
        <taxon>Metazoa</taxon>
        <taxon>Cnidaria</taxon>
        <taxon>Anthozoa</taxon>
        <taxon>Hexacorallia</taxon>
        <taxon>Scleractinia</taxon>
        <taxon>Caryophylliina</taxon>
        <taxon>Caryophylliidae</taxon>
        <taxon>Desmophyllum</taxon>
    </lineage>
</organism>
<dbReference type="PANTHER" id="PTHR10127">
    <property type="entry name" value="DISCOIDIN, CUB, EGF, LAMININ , AND ZINC METALLOPROTEASE DOMAIN CONTAINING"/>
    <property type="match status" value="1"/>
</dbReference>
<keyword evidence="15" id="KW-1185">Reference proteome</keyword>
<dbReference type="InterPro" id="IPR003582">
    <property type="entry name" value="ShKT_dom"/>
</dbReference>
<dbReference type="PANTHER" id="PTHR10127:SF780">
    <property type="entry name" value="METALLOENDOPEPTIDASE"/>
    <property type="match status" value="1"/>
</dbReference>
<feature type="domain" description="Peptidase M12A" evidence="13">
    <location>
        <begin position="106"/>
        <end position="301"/>
    </location>
</feature>
<dbReference type="PROSITE" id="PS51670">
    <property type="entry name" value="SHKT"/>
    <property type="match status" value="2"/>
</dbReference>
<comment type="caution">
    <text evidence="14">The sequence shown here is derived from an EMBL/GenBank/DDBJ whole genome shotgun (WGS) entry which is preliminary data.</text>
</comment>
<keyword evidence="7 9" id="KW-0482">Metalloprotease</keyword>
<evidence type="ECO:0000256" key="11">
    <source>
        <dbReference type="SAM" id="MobiDB-lite"/>
    </source>
</evidence>
<name>A0A9X0CFG5_9CNID</name>
<dbReference type="GO" id="GO:0004222">
    <property type="term" value="F:metalloendopeptidase activity"/>
    <property type="evidence" value="ECO:0007669"/>
    <property type="project" value="UniProtKB-UniRule"/>
</dbReference>
<evidence type="ECO:0000256" key="4">
    <source>
        <dbReference type="ARBA" id="ARBA00022723"/>
    </source>
</evidence>
<evidence type="ECO:0000256" key="2">
    <source>
        <dbReference type="ARBA" id="ARBA00022656"/>
    </source>
</evidence>
<feature type="domain" description="ShKT" evidence="12">
    <location>
        <begin position="321"/>
        <end position="357"/>
    </location>
</feature>
<keyword evidence="10" id="KW-0732">Signal</keyword>
<evidence type="ECO:0000256" key="7">
    <source>
        <dbReference type="ARBA" id="ARBA00023049"/>
    </source>
</evidence>
<keyword evidence="5 9" id="KW-0378">Hydrolase</keyword>
<feature type="compositionally biased region" description="Polar residues" evidence="11">
    <location>
        <begin position="85"/>
        <end position="100"/>
    </location>
</feature>
<keyword evidence="3 9" id="KW-0645">Protease</keyword>
<dbReference type="Pfam" id="PF01549">
    <property type="entry name" value="ShK"/>
    <property type="match status" value="2"/>
</dbReference>
<dbReference type="EC" id="3.4.24.-" evidence="10"/>
<accession>A0A9X0CFG5</accession>
<dbReference type="CDD" id="cd04280">
    <property type="entry name" value="ZnMc_astacin_like"/>
    <property type="match status" value="1"/>
</dbReference>
<comment type="caution">
    <text evidence="8">Lacks conserved residue(s) required for the propagation of feature annotation.</text>
</comment>
<dbReference type="SMART" id="SM00254">
    <property type="entry name" value="ShKT"/>
    <property type="match status" value="2"/>
</dbReference>
<keyword evidence="6 9" id="KW-0862">Zinc</keyword>
<evidence type="ECO:0000259" key="13">
    <source>
        <dbReference type="PROSITE" id="PS51864"/>
    </source>
</evidence>
<dbReference type="InterPro" id="IPR034035">
    <property type="entry name" value="Astacin-like_dom"/>
</dbReference>
<evidence type="ECO:0000256" key="6">
    <source>
        <dbReference type="ARBA" id="ARBA00022833"/>
    </source>
</evidence>
<feature type="disulfide bond" evidence="8">
    <location>
        <begin position="362"/>
        <end position="396"/>
    </location>
</feature>
<evidence type="ECO:0000313" key="14">
    <source>
        <dbReference type="EMBL" id="KAJ7327744.1"/>
    </source>
</evidence>
<comment type="function">
    <text evidence="1">Metalloprotease.</text>
</comment>
<dbReference type="Proteomes" id="UP001163046">
    <property type="component" value="Unassembled WGS sequence"/>
</dbReference>
<evidence type="ECO:0000256" key="5">
    <source>
        <dbReference type="ARBA" id="ARBA00022801"/>
    </source>
</evidence>
<dbReference type="GO" id="GO:0006508">
    <property type="term" value="P:proteolysis"/>
    <property type="evidence" value="ECO:0007669"/>
    <property type="project" value="UniProtKB-KW"/>
</dbReference>
<dbReference type="GO" id="GO:0090729">
    <property type="term" value="F:toxin activity"/>
    <property type="evidence" value="ECO:0007669"/>
    <property type="project" value="UniProtKB-KW"/>
</dbReference>
<keyword evidence="4 9" id="KW-0479">Metal-binding</keyword>
<evidence type="ECO:0000256" key="1">
    <source>
        <dbReference type="ARBA" id="ARBA00002657"/>
    </source>
</evidence>
<dbReference type="Gene3D" id="3.40.390.10">
    <property type="entry name" value="Collagenase (Catalytic Domain)"/>
    <property type="match status" value="1"/>
</dbReference>
<evidence type="ECO:0000313" key="15">
    <source>
        <dbReference type="Proteomes" id="UP001163046"/>
    </source>
</evidence>
<reference evidence="14" key="1">
    <citation type="submission" date="2023-01" db="EMBL/GenBank/DDBJ databases">
        <title>Genome assembly of the deep-sea coral Lophelia pertusa.</title>
        <authorList>
            <person name="Herrera S."/>
            <person name="Cordes E."/>
        </authorList>
    </citation>
    <scope>NUCLEOTIDE SEQUENCE</scope>
    <source>
        <strain evidence="14">USNM1676648</strain>
        <tissue evidence="14">Polyp</tissue>
    </source>
</reference>
<dbReference type="Pfam" id="PF01400">
    <property type="entry name" value="Astacin"/>
    <property type="match status" value="1"/>
</dbReference>
<dbReference type="SMART" id="SM00235">
    <property type="entry name" value="ZnMc"/>
    <property type="match status" value="1"/>
</dbReference>
<evidence type="ECO:0000256" key="8">
    <source>
        <dbReference type="PROSITE-ProRule" id="PRU01005"/>
    </source>
</evidence>
<dbReference type="InterPro" id="IPR024079">
    <property type="entry name" value="MetalloPept_cat_dom_sf"/>
</dbReference>
<feature type="chain" id="PRO_5041012127" description="Metalloendopeptidase" evidence="10">
    <location>
        <begin position="22"/>
        <end position="396"/>
    </location>
</feature>
<dbReference type="GO" id="GO:0008270">
    <property type="term" value="F:zinc ion binding"/>
    <property type="evidence" value="ECO:0007669"/>
    <property type="project" value="UniProtKB-UniRule"/>
</dbReference>
<evidence type="ECO:0000256" key="3">
    <source>
        <dbReference type="ARBA" id="ARBA00022670"/>
    </source>
</evidence>
<feature type="signal peptide" evidence="10">
    <location>
        <begin position="1"/>
        <end position="21"/>
    </location>
</feature>
<sequence>MFNSGVTANVVLAVLFVSVQGRSLQNQGNDTQPGTNKNQTTKSAFAMIMEVNGNNGRSRDGYELFQGDIVMTKDIRDELRDMGQYPSSDNRSRNNQTSPSRRSKRAAMSNRARRWMGINNKPEIPYQLEPGVRHAHHLIKQAMDHWVKHVPCLRFVQRTNQRSYISFFAGGGCFSHVGRQGGLQRISIARGCEHLHIVVHEIGHALGFWHEQSRSDRDSYINIYWNNIYPRFRYAFHKYADGRINSLGVPYDYNSVMHYDSRAFSMNGRTTIARKNGDTRLGNTRGLSTEDVKQAILLYCRTKATDEPPTLKTTTQPPPGCSYTDKHTYCNYWASQGFCKTGHTDYMNKNCQKSCLCVEDTCQDKHDNCAPWAESGHCASYKDYMDIYCKKSCKKC</sequence>
<dbReference type="InterPro" id="IPR006026">
    <property type="entry name" value="Peptidase_Metallo"/>
</dbReference>
<proteinExistence type="predicted"/>
<dbReference type="AlphaFoldDB" id="A0A9X0CFG5"/>
<feature type="binding site" evidence="9">
    <location>
        <position position="204"/>
    </location>
    <ligand>
        <name>Zn(2+)</name>
        <dbReference type="ChEBI" id="CHEBI:29105"/>
        <note>catalytic</note>
    </ligand>
</feature>
<evidence type="ECO:0000259" key="12">
    <source>
        <dbReference type="PROSITE" id="PS51670"/>
    </source>
</evidence>
<dbReference type="InterPro" id="IPR001506">
    <property type="entry name" value="Peptidase_M12A"/>
</dbReference>
<evidence type="ECO:0000256" key="10">
    <source>
        <dbReference type="RuleBase" id="RU361183"/>
    </source>
</evidence>
<feature type="region of interest" description="Disordered" evidence="11">
    <location>
        <begin position="81"/>
        <end position="111"/>
    </location>
</feature>
<comment type="cofactor">
    <cofactor evidence="9 10">
        <name>Zn(2+)</name>
        <dbReference type="ChEBI" id="CHEBI:29105"/>
    </cofactor>
    <text evidence="9 10">Binds 1 zinc ion per subunit.</text>
</comment>
<gene>
    <name evidence="14" type="primary">MEP1B_6</name>
    <name evidence="14" type="ORF">OS493_026622</name>
</gene>
<keyword evidence="2" id="KW-0800">Toxin</keyword>
<dbReference type="EMBL" id="MU827800">
    <property type="protein sequence ID" value="KAJ7327744.1"/>
    <property type="molecule type" value="Genomic_DNA"/>
</dbReference>
<dbReference type="PROSITE" id="PS51864">
    <property type="entry name" value="ASTACIN"/>
    <property type="match status" value="1"/>
</dbReference>
<feature type="active site" evidence="9">
    <location>
        <position position="201"/>
    </location>
</feature>
<keyword evidence="8" id="KW-1015">Disulfide bond</keyword>